<evidence type="ECO:0000313" key="3">
    <source>
        <dbReference type="Proteomes" id="UP000254869"/>
    </source>
</evidence>
<feature type="transmembrane region" description="Helical" evidence="1">
    <location>
        <begin position="12"/>
        <end position="29"/>
    </location>
</feature>
<organism evidence="2 3">
    <name type="scientific">Nocardia pseudobrasiliensis</name>
    <dbReference type="NCBI Taxonomy" id="45979"/>
    <lineage>
        <taxon>Bacteria</taxon>
        <taxon>Bacillati</taxon>
        <taxon>Actinomycetota</taxon>
        <taxon>Actinomycetes</taxon>
        <taxon>Mycobacteriales</taxon>
        <taxon>Nocardiaceae</taxon>
        <taxon>Nocardia</taxon>
    </lineage>
</organism>
<gene>
    <name evidence="2" type="ORF">DFR76_105275</name>
</gene>
<keyword evidence="3" id="KW-1185">Reference proteome</keyword>
<reference evidence="2 3" key="1">
    <citation type="submission" date="2018-07" db="EMBL/GenBank/DDBJ databases">
        <title>Genomic Encyclopedia of Type Strains, Phase IV (KMG-IV): sequencing the most valuable type-strain genomes for metagenomic binning, comparative biology and taxonomic classification.</title>
        <authorList>
            <person name="Goeker M."/>
        </authorList>
    </citation>
    <scope>NUCLEOTIDE SEQUENCE [LARGE SCALE GENOMIC DNA]</scope>
    <source>
        <strain evidence="2 3">DSM 44290</strain>
    </source>
</reference>
<dbReference type="STRING" id="1210086.GCA_001613105_03052"/>
<dbReference type="Proteomes" id="UP000254869">
    <property type="component" value="Unassembled WGS sequence"/>
</dbReference>
<protein>
    <submittedName>
        <fullName evidence="2">Uncharacterized protein</fullName>
    </submittedName>
</protein>
<accession>A0A370I5E1</accession>
<sequence length="31" mass="3515">MVTSAPRRLGATMETVVVFVLACLLYWWGML</sequence>
<comment type="caution">
    <text evidence="2">The sequence shown here is derived from an EMBL/GenBank/DDBJ whole genome shotgun (WGS) entry which is preliminary data.</text>
</comment>
<keyword evidence="1" id="KW-0472">Membrane</keyword>
<dbReference type="AlphaFoldDB" id="A0A370I5E1"/>
<keyword evidence="1" id="KW-1133">Transmembrane helix</keyword>
<name>A0A370I5E1_9NOCA</name>
<evidence type="ECO:0000313" key="2">
    <source>
        <dbReference type="EMBL" id="RDI65956.1"/>
    </source>
</evidence>
<evidence type="ECO:0000256" key="1">
    <source>
        <dbReference type="SAM" id="Phobius"/>
    </source>
</evidence>
<keyword evidence="1" id="KW-0812">Transmembrane</keyword>
<dbReference type="EMBL" id="QQBC01000005">
    <property type="protein sequence ID" value="RDI65956.1"/>
    <property type="molecule type" value="Genomic_DNA"/>
</dbReference>
<proteinExistence type="predicted"/>